<dbReference type="Proteomes" id="UP000800235">
    <property type="component" value="Unassembled WGS sequence"/>
</dbReference>
<dbReference type="EMBL" id="MU007012">
    <property type="protein sequence ID" value="KAF2435871.1"/>
    <property type="molecule type" value="Genomic_DNA"/>
</dbReference>
<dbReference type="AlphaFoldDB" id="A0A9P4P1U8"/>
<sequence length="122" mass="14605">MSLLSAIIGICLFLLICKWVFHALTIPKQVKPPELNNWLPENRPKPPQQSKKSPRPTPALTRPKPNNVDNSLAEVEDEEDPEEVLDRFKRSVDFMKERREMEEEWNRMKKEWDEKRLRNIIW</sequence>
<feature type="region of interest" description="Disordered" evidence="1">
    <location>
        <begin position="32"/>
        <end position="83"/>
    </location>
</feature>
<feature type="compositionally biased region" description="Acidic residues" evidence="1">
    <location>
        <begin position="74"/>
        <end position="83"/>
    </location>
</feature>
<proteinExistence type="predicted"/>
<evidence type="ECO:0000313" key="2">
    <source>
        <dbReference type="EMBL" id="KAF2435871.1"/>
    </source>
</evidence>
<keyword evidence="3" id="KW-1185">Reference proteome</keyword>
<evidence type="ECO:0000313" key="3">
    <source>
        <dbReference type="Proteomes" id="UP000800235"/>
    </source>
</evidence>
<organism evidence="2 3">
    <name type="scientific">Tothia fuscella</name>
    <dbReference type="NCBI Taxonomy" id="1048955"/>
    <lineage>
        <taxon>Eukaryota</taxon>
        <taxon>Fungi</taxon>
        <taxon>Dikarya</taxon>
        <taxon>Ascomycota</taxon>
        <taxon>Pezizomycotina</taxon>
        <taxon>Dothideomycetes</taxon>
        <taxon>Pleosporomycetidae</taxon>
        <taxon>Venturiales</taxon>
        <taxon>Cylindrosympodiaceae</taxon>
        <taxon>Tothia</taxon>
    </lineage>
</organism>
<reference evidence="2" key="1">
    <citation type="journal article" date="2020" name="Stud. Mycol.">
        <title>101 Dothideomycetes genomes: a test case for predicting lifestyles and emergence of pathogens.</title>
        <authorList>
            <person name="Haridas S."/>
            <person name="Albert R."/>
            <person name="Binder M."/>
            <person name="Bloem J."/>
            <person name="Labutti K."/>
            <person name="Salamov A."/>
            <person name="Andreopoulos B."/>
            <person name="Baker S."/>
            <person name="Barry K."/>
            <person name="Bills G."/>
            <person name="Bluhm B."/>
            <person name="Cannon C."/>
            <person name="Castanera R."/>
            <person name="Culley D."/>
            <person name="Daum C."/>
            <person name="Ezra D."/>
            <person name="Gonzalez J."/>
            <person name="Henrissat B."/>
            <person name="Kuo A."/>
            <person name="Liang C."/>
            <person name="Lipzen A."/>
            <person name="Lutzoni F."/>
            <person name="Magnuson J."/>
            <person name="Mondo S."/>
            <person name="Nolan M."/>
            <person name="Ohm R."/>
            <person name="Pangilinan J."/>
            <person name="Park H.-J."/>
            <person name="Ramirez L."/>
            <person name="Alfaro M."/>
            <person name="Sun H."/>
            <person name="Tritt A."/>
            <person name="Yoshinaga Y."/>
            <person name="Zwiers L.-H."/>
            <person name="Turgeon B."/>
            <person name="Goodwin S."/>
            <person name="Spatafora J."/>
            <person name="Crous P."/>
            <person name="Grigoriev I."/>
        </authorList>
    </citation>
    <scope>NUCLEOTIDE SEQUENCE</scope>
    <source>
        <strain evidence="2">CBS 130266</strain>
    </source>
</reference>
<evidence type="ECO:0000256" key="1">
    <source>
        <dbReference type="SAM" id="MobiDB-lite"/>
    </source>
</evidence>
<protein>
    <submittedName>
        <fullName evidence="2">Uncharacterized protein</fullName>
    </submittedName>
</protein>
<name>A0A9P4P1U8_9PEZI</name>
<gene>
    <name evidence="2" type="ORF">EJ08DRAFT_645547</name>
</gene>
<accession>A0A9P4P1U8</accession>
<comment type="caution">
    <text evidence="2">The sequence shown here is derived from an EMBL/GenBank/DDBJ whole genome shotgun (WGS) entry which is preliminary data.</text>
</comment>